<name>A0A1Q4PBH6_ECOLX</name>
<keyword evidence="1" id="KW-0472">Membrane</keyword>
<accession>A0A1Q4PBH6</accession>
<evidence type="ECO:0000256" key="1">
    <source>
        <dbReference type="SAM" id="Phobius"/>
    </source>
</evidence>
<dbReference type="EMBL" id="DABDSA010000005">
    <property type="protein sequence ID" value="HAI2140934.1"/>
    <property type="molecule type" value="Genomic_DNA"/>
</dbReference>
<feature type="transmembrane region" description="Helical" evidence="1">
    <location>
        <begin position="22"/>
        <end position="45"/>
    </location>
</feature>
<keyword evidence="1" id="KW-0812">Transmembrane</keyword>
<protein>
    <submittedName>
        <fullName evidence="3">Uncharacterized protein</fullName>
    </submittedName>
</protein>
<organism evidence="3 4">
    <name type="scientific">Escherichia coli</name>
    <dbReference type="NCBI Taxonomy" id="562"/>
    <lineage>
        <taxon>Bacteria</taxon>
        <taxon>Pseudomonadati</taxon>
        <taxon>Pseudomonadota</taxon>
        <taxon>Gammaproteobacteria</taxon>
        <taxon>Enterobacterales</taxon>
        <taxon>Enterobacteriaceae</taxon>
        <taxon>Escherichia</taxon>
    </lineage>
</organism>
<dbReference type="Proteomes" id="UP000852798">
    <property type="component" value="Unassembled WGS sequence"/>
</dbReference>
<evidence type="ECO:0000313" key="3">
    <source>
        <dbReference type="EMBL" id="KAB0121906.1"/>
    </source>
</evidence>
<comment type="caution">
    <text evidence="3">The sequence shown here is derived from an EMBL/GenBank/DDBJ whole genome shotgun (WGS) entry which is preliminary data.</text>
</comment>
<reference evidence="2" key="3">
    <citation type="submission" date="2020-02" db="EMBL/GenBank/DDBJ databases">
        <authorList>
            <consortium name="NCBI Pathogen Detection Project"/>
        </authorList>
    </citation>
    <scope>NUCLEOTIDE SEQUENCE</scope>
    <source>
        <strain evidence="2">BCW_4213</strain>
    </source>
</reference>
<keyword evidence="1" id="KW-1133">Transmembrane helix</keyword>
<gene>
    <name evidence="3" type="ORF">F7F11_23280</name>
    <name evidence="2" type="ORF">HI055_001244</name>
</gene>
<proteinExistence type="predicted"/>
<dbReference type="Proteomes" id="UP000327073">
    <property type="component" value="Unassembled WGS sequence"/>
</dbReference>
<evidence type="ECO:0000313" key="2">
    <source>
        <dbReference type="EMBL" id="HAI2140934.1"/>
    </source>
</evidence>
<dbReference type="EMBL" id="VZEL01000035">
    <property type="protein sequence ID" value="KAB0121906.1"/>
    <property type="molecule type" value="Genomic_DNA"/>
</dbReference>
<sequence length="152" mass="17069">MHIDADFISLSTLVANQQAAKWAGVAAIAACLTFVVTTIGLLLAWRSLHQWKPQYKENSRLLLIEALIAFQKCLITIPKNLDNDPTYQSRKEFLKASTEVELRGQIYLKQHSNEKLKDELANLRSKCAEFVGGKVTKPELSFISAIILLIEV</sequence>
<reference evidence="3 4" key="2">
    <citation type="submission" date="2019-03" db="EMBL/GenBank/DDBJ databases">
        <title>Whole Genome Sequencing of Shiga-Toxin Escherichia coli Strains from Nebraska.</title>
        <authorList>
            <person name="Abdalhamid B."/>
            <person name="Mccutchen E.L."/>
            <person name="Bouska A.C."/>
            <person name="Hinrichs S.H."/>
            <person name="Iwen P.C."/>
        </authorList>
    </citation>
    <scope>NUCLEOTIDE SEQUENCE [LARGE SCALE GENOMIC DNA]</scope>
    <source>
        <strain evidence="3 4">STEC_170836</strain>
    </source>
</reference>
<dbReference type="AlphaFoldDB" id="A0A1Q4PBH6"/>
<evidence type="ECO:0000313" key="4">
    <source>
        <dbReference type="Proteomes" id="UP000327073"/>
    </source>
</evidence>
<reference evidence="2" key="1">
    <citation type="journal article" date="2018" name="Genome Biol.">
        <title>SKESA: strategic k-mer extension for scrupulous assemblies.</title>
        <authorList>
            <person name="Souvorov A."/>
            <person name="Agarwala R."/>
            <person name="Lipman D.J."/>
        </authorList>
    </citation>
    <scope>NUCLEOTIDE SEQUENCE [LARGE SCALE GENOMIC DNA]</scope>
    <source>
        <strain evidence="2">BCW_4213</strain>
    </source>
</reference>